<protein>
    <submittedName>
        <fullName evidence="2">YKOF-related Family</fullName>
    </submittedName>
</protein>
<dbReference type="InterPro" id="IPR011522">
    <property type="entry name" value="Thiamin/HMP-bd_put_YkoF"/>
</dbReference>
<feature type="domain" description="Thiamin/hydroxymethyl pyrimidine-binding YkoF putative" evidence="1">
    <location>
        <begin position="120"/>
        <end position="197"/>
    </location>
</feature>
<dbReference type="AlphaFoldDB" id="A0A1I2FI55"/>
<sequence>MTPSAPTRPDEHGIGARLTASVMRDDYVAVLSDALLAAGAQADLTTIETDHVSTFVRGDEDALLRYTGAVVAELAATGAHAMVHLLLSRGCPGEVACSPTDVCERSPRTVAPLPPTGHEVAAQWSLYPLSDQHMDAIEEAIADVRGAGLVTTPRHYVTEHVGDAGEVLTAIVQGWLWAGRGVAHTVAHATVSINHPSTDDLRASIAAHQRYEDAR</sequence>
<accession>A0A1I2FI55</accession>
<dbReference type="RefSeq" id="WP_093376321.1">
    <property type="nucleotide sequence ID" value="NZ_BNAN01000002.1"/>
</dbReference>
<reference evidence="3" key="1">
    <citation type="submission" date="2016-10" db="EMBL/GenBank/DDBJ databases">
        <authorList>
            <person name="Varghese N."/>
            <person name="Submissions S."/>
        </authorList>
    </citation>
    <scope>NUCLEOTIDE SEQUENCE [LARGE SCALE GENOMIC DNA]</scope>
    <source>
        <strain evidence="3">DSM 19083</strain>
    </source>
</reference>
<gene>
    <name evidence="2" type="ORF">SAMN04488035_1301</name>
</gene>
<dbReference type="InterPro" id="IPR029756">
    <property type="entry name" value="MTH1187/YkoF-like"/>
</dbReference>
<dbReference type="Gene3D" id="3.30.70.930">
    <property type="match status" value="2"/>
</dbReference>
<keyword evidence="3" id="KW-1185">Reference proteome</keyword>
<dbReference type="EMBL" id="FONZ01000002">
    <property type="protein sequence ID" value="SFF04196.1"/>
    <property type="molecule type" value="Genomic_DNA"/>
</dbReference>
<evidence type="ECO:0000313" key="2">
    <source>
        <dbReference type="EMBL" id="SFF04196.1"/>
    </source>
</evidence>
<dbReference type="SUPFAM" id="SSF89957">
    <property type="entry name" value="MTH1187/YkoF-like"/>
    <property type="match status" value="1"/>
</dbReference>
<dbReference type="STRING" id="285351.SAMN04488035_1301"/>
<proteinExistence type="predicted"/>
<name>A0A1I2FI55_9MICO</name>
<evidence type="ECO:0000259" key="1">
    <source>
        <dbReference type="Pfam" id="PF07615"/>
    </source>
</evidence>
<dbReference type="OrthoDB" id="3194721at2"/>
<dbReference type="Pfam" id="PF07615">
    <property type="entry name" value="Ykof"/>
    <property type="match status" value="2"/>
</dbReference>
<feature type="domain" description="Thiamin/hydroxymethyl pyrimidine-binding YkoF putative" evidence="1">
    <location>
        <begin position="22"/>
        <end position="94"/>
    </location>
</feature>
<evidence type="ECO:0000313" key="3">
    <source>
        <dbReference type="Proteomes" id="UP000198520"/>
    </source>
</evidence>
<dbReference type="Proteomes" id="UP000198520">
    <property type="component" value="Unassembled WGS sequence"/>
</dbReference>
<organism evidence="2 3">
    <name type="scientific">Flavimobilis marinus</name>
    <dbReference type="NCBI Taxonomy" id="285351"/>
    <lineage>
        <taxon>Bacteria</taxon>
        <taxon>Bacillati</taxon>
        <taxon>Actinomycetota</taxon>
        <taxon>Actinomycetes</taxon>
        <taxon>Micrococcales</taxon>
        <taxon>Jonesiaceae</taxon>
        <taxon>Flavimobilis</taxon>
    </lineage>
</organism>